<evidence type="ECO:0000313" key="2">
    <source>
        <dbReference type="EMBL" id="MCL1118171.1"/>
    </source>
</evidence>
<dbReference type="PANTHER" id="PTHR43792">
    <property type="entry name" value="GNAT FAMILY, PUTATIVE (AFU_ORTHOLOGUE AFUA_3G00765)-RELATED-RELATED"/>
    <property type="match status" value="1"/>
</dbReference>
<dbReference type="InterPro" id="IPR016181">
    <property type="entry name" value="Acyl_CoA_acyltransferase"/>
</dbReference>
<organism evidence="2 3">
    <name type="scientific">Shewanella aestuarii</name>
    <dbReference type="NCBI Taxonomy" id="1028752"/>
    <lineage>
        <taxon>Bacteria</taxon>
        <taxon>Pseudomonadati</taxon>
        <taxon>Pseudomonadota</taxon>
        <taxon>Gammaproteobacteria</taxon>
        <taxon>Alteromonadales</taxon>
        <taxon>Shewanellaceae</taxon>
        <taxon>Shewanella</taxon>
    </lineage>
</organism>
<keyword evidence="3" id="KW-1185">Reference proteome</keyword>
<dbReference type="InterPro" id="IPR000182">
    <property type="entry name" value="GNAT_dom"/>
</dbReference>
<name>A0ABT0L4Q0_9GAMM</name>
<evidence type="ECO:0000313" key="3">
    <source>
        <dbReference type="Proteomes" id="UP001203212"/>
    </source>
</evidence>
<dbReference type="CDD" id="cd04301">
    <property type="entry name" value="NAT_SF"/>
    <property type="match status" value="1"/>
</dbReference>
<dbReference type="SUPFAM" id="SSF55729">
    <property type="entry name" value="Acyl-CoA N-acyltransferases (Nat)"/>
    <property type="match status" value="1"/>
</dbReference>
<reference evidence="2 3" key="1">
    <citation type="submission" date="2022-01" db="EMBL/GenBank/DDBJ databases">
        <title>Whole genome-based taxonomy of the Shewanellaceae.</title>
        <authorList>
            <person name="Martin-Rodriguez A.J."/>
        </authorList>
    </citation>
    <scope>NUCLEOTIDE SEQUENCE [LARGE SCALE GENOMIC DNA]</scope>
    <source>
        <strain evidence="2 3">JCM 17801</strain>
    </source>
</reference>
<dbReference type="Gene3D" id="3.40.630.30">
    <property type="match status" value="1"/>
</dbReference>
<dbReference type="Proteomes" id="UP001203212">
    <property type="component" value="Unassembled WGS sequence"/>
</dbReference>
<dbReference type="InterPro" id="IPR051531">
    <property type="entry name" value="N-acetyltransferase"/>
</dbReference>
<dbReference type="Pfam" id="PF13302">
    <property type="entry name" value="Acetyltransf_3"/>
    <property type="match status" value="1"/>
</dbReference>
<dbReference type="RefSeq" id="WP_188842785.1">
    <property type="nucleotide sequence ID" value="NZ_BMOT01000010.1"/>
</dbReference>
<dbReference type="EMBL" id="JAKILK010000007">
    <property type="protein sequence ID" value="MCL1118171.1"/>
    <property type="molecule type" value="Genomic_DNA"/>
</dbReference>
<sequence length="174" mass="20235">MNIALYSDRLIVRSLQQDDWLNFLMMNQDVEVNKYIRELADESAILSTFQQRLSSWSLETGHWLTLVIETLDKQFVGLTGFYCQDIHSKRMEVGYLIAPNMQGNGYATESLQAVIDWGRLQFDIHKYVAVCERRNVASQKVLTNLGFKLEGEFLQHTYLNGKWVDDFQFGLLLD</sequence>
<feature type="domain" description="N-acetyltransferase" evidence="1">
    <location>
        <begin position="10"/>
        <end position="165"/>
    </location>
</feature>
<accession>A0ABT0L4Q0</accession>
<dbReference type="PANTHER" id="PTHR43792:SF1">
    <property type="entry name" value="N-ACETYLTRANSFERASE DOMAIN-CONTAINING PROTEIN"/>
    <property type="match status" value="1"/>
</dbReference>
<dbReference type="PROSITE" id="PS51186">
    <property type="entry name" value="GNAT"/>
    <property type="match status" value="1"/>
</dbReference>
<evidence type="ECO:0000259" key="1">
    <source>
        <dbReference type="PROSITE" id="PS51186"/>
    </source>
</evidence>
<proteinExistence type="predicted"/>
<protein>
    <submittedName>
        <fullName evidence="2">GNAT family N-acetyltransferase</fullName>
    </submittedName>
</protein>
<gene>
    <name evidence="2" type="ORF">L2689_13090</name>
</gene>
<comment type="caution">
    <text evidence="2">The sequence shown here is derived from an EMBL/GenBank/DDBJ whole genome shotgun (WGS) entry which is preliminary data.</text>
</comment>